<evidence type="ECO:0000313" key="2">
    <source>
        <dbReference type="EMBL" id="CAF1478735.1"/>
    </source>
</evidence>
<dbReference type="SUPFAM" id="SSF51905">
    <property type="entry name" value="FAD/NAD(P)-binding domain"/>
    <property type="match status" value="1"/>
</dbReference>
<dbReference type="InterPro" id="IPR036188">
    <property type="entry name" value="FAD/NAD-bd_sf"/>
</dbReference>
<organism evidence="2 3">
    <name type="scientific">Adineta steineri</name>
    <dbReference type="NCBI Taxonomy" id="433720"/>
    <lineage>
        <taxon>Eukaryota</taxon>
        <taxon>Metazoa</taxon>
        <taxon>Spiralia</taxon>
        <taxon>Gnathifera</taxon>
        <taxon>Rotifera</taxon>
        <taxon>Eurotatoria</taxon>
        <taxon>Bdelloidea</taxon>
        <taxon>Adinetida</taxon>
        <taxon>Adinetidae</taxon>
        <taxon>Adineta</taxon>
    </lineage>
</organism>
<dbReference type="Gene3D" id="3.50.50.60">
    <property type="entry name" value="FAD/NAD(P)-binding domain"/>
    <property type="match status" value="1"/>
</dbReference>
<dbReference type="AlphaFoldDB" id="A0A815RKJ2"/>
<accession>A0A815RKJ2</accession>
<dbReference type="PANTHER" id="PTHR10742:SF410">
    <property type="entry name" value="LYSINE-SPECIFIC HISTONE DEMETHYLASE 2"/>
    <property type="match status" value="1"/>
</dbReference>
<gene>
    <name evidence="2" type="ORF">QVE165_LOCUS42093</name>
</gene>
<dbReference type="InterPro" id="IPR002937">
    <property type="entry name" value="Amino_oxidase"/>
</dbReference>
<name>A0A815RKJ2_9BILA</name>
<proteinExistence type="predicted"/>
<dbReference type="GO" id="GO:0016491">
    <property type="term" value="F:oxidoreductase activity"/>
    <property type="evidence" value="ECO:0007669"/>
    <property type="project" value="InterPro"/>
</dbReference>
<reference evidence="2" key="1">
    <citation type="submission" date="2021-02" db="EMBL/GenBank/DDBJ databases">
        <authorList>
            <person name="Nowell W R."/>
        </authorList>
    </citation>
    <scope>NUCLEOTIDE SEQUENCE</scope>
</reference>
<comment type="caution">
    <text evidence="2">The sequence shown here is derived from an EMBL/GenBank/DDBJ whole genome shotgun (WGS) entry which is preliminary data.</text>
</comment>
<dbReference type="InterPro" id="IPR050281">
    <property type="entry name" value="Flavin_monoamine_oxidase"/>
</dbReference>
<dbReference type="OrthoDB" id="5046242at2759"/>
<sequence>MMTCEGEIFDVVIIGCGPAGIAAALDFQLISPLKFILLEARNRVGGRVITDRTTFGTNAPVDLGAQWLHHYRPENPLYKYLQISNDHPKNYHFILRSSTTPFFDIDGTKISSDKIDQAEEIFNRLCTKIKDSSSSLTIDKSIFDVIKNEYDNCTNDSQIKRLIDLFFGIIEQYEASNLDQLSTKSYLKADNDIPEFNLAIPNGLGIFIEQLVQQQKLPIELNCIVTCIDTSSVDSFVKIHTKDKRVFLCKYVLVTIPLGCLKNHSIEFIPKLPEWKQNAIDSMGVGISNKILIQFPYTFWESKDTAIFCTSSRFRFILCRSDVCLLYIKVAGQVALEIEQKNDQETIDEIMILLRRIFSDRNVPEPIQYLITKWNQDPFSYGSYSNFAVGSDNQTLIDLAKECHERIYWAGEHTNYNGTIGCVDSAFESGHREAKRILEKLKQ</sequence>
<evidence type="ECO:0000313" key="3">
    <source>
        <dbReference type="Proteomes" id="UP000663832"/>
    </source>
</evidence>
<dbReference type="SUPFAM" id="SSF54373">
    <property type="entry name" value="FAD-linked reductases, C-terminal domain"/>
    <property type="match status" value="1"/>
</dbReference>
<dbReference type="Proteomes" id="UP000663832">
    <property type="component" value="Unassembled WGS sequence"/>
</dbReference>
<feature type="domain" description="Amine oxidase" evidence="1">
    <location>
        <begin position="19"/>
        <end position="438"/>
    </location>
</feature>
<dbReference type="EMBL" id="CAJNOM010000513">
    <property type="protein sequence ID" value="CAF1478735.1"/>
    <property type="molecule type" value="Genomic_DNA"/>
</dbReference>
<protein>
    <recommendedName>
        <fullName evidence="1">Amine oxidase domain-containing protein</fullName>
    </recommendedName>
</protein>
<dbReference type="Pfam" id="PF01593">
    <property type="entry name" value="Amino_oxidase"/>
    <property type="match status" value="1"/>
</dbReference>
<evidence type="ECO:0000259" key="1">
    <source>
        <dbReference type="Pfam" id="PF01593"/>
    </source>
</evidence>
<dbReference type="Gene3D" id="3.90.660.10">
    <property type="match status" value="1"/>
</dbReference>
<dbReference type="PANTHER" id="PTHR10742">
    <property type="entry name" value="FLAVIN MONOAMINE OXIDASE"/>
    <property type="match status" value="1"/>
</dbReference>
<keyword evidence="3" id="KW-1185">Reference proteome</keyword>